<reference evidence="1" key="1">
    <citation type="submission" date="2021-06" db="EMBL/GenBank/DDBJ databases">
        <authorList>
            <person name="Kallberg Y."/>
            <person name="Tangrot J."/>
            <person name="Rosling A."/>
        </authorList>
    </citation>
    <scope>NUCLEOTIDE SEQUENCE</scope>
    <source>
        <strain evidence="1">IL203A</strain>
    </source>
</reference>
<sequence>QLSLLYFMLTKKNKKPKTDGNEYSALLRLAKKELKNKNYLAAVCFLTSIIDYCSYYKNDQMTIEAKFCNNSQFKEKARDHLIIFYSHEISIEKDTSKANKLYLENLTKINENSKPYFNSN</sequence>
<comment type="caution">
    <text evidence="1">The sequence shown here is derived from an EMBL/GenBank/DDBJ whole genome shotgun (WGS) entry which is preliminary data.</text>
</comment>
<keyword evidence="2" id="KW-1185">Reference proteome</keyword>
<proteinExistence type="predicted"/>
<feature type="non-terminal residue" evidence="1">
    <location>
        <position position="1"/>
    </location>
</feature>
<evidence type="ECO:0000313" key="2">
    <source>
        <dbReference type="Proteomes" id="UP000789702"/>
    </source>
</evidence>
<organism evidence="1 2">
    <name type="scientific">Dentiscutata heterogama</name>
    <dbReference type="NCBI Taxonomy" id="1316150"/>
    <lineage>
        <taxon>Eukaryota</taxon>
        <taxon>Fungi</taxon>
        <taxon>Fungi incertae sedis</taxon>
        <taxon>Mucoromycota</taxon>
        <taxon>Glomeromycotina</taxon>
        <taxon>Glomeromycetes</taxon>
        <taxon>Diversisporales</taxon>
        <taxon>Gigasporaceae</taxon>
        <taxon>Dentiscutata</taxon>
    </lineage>
</organism>
<name>A0ACA9QHK0_9GLOM</name>
<evidence type="ECO:0000313" key="1">
    <source>
        <dbReference type="EMBL" id="CAG8748321.1"/>
    </source>
</evidence>
<dbReference type="Proteomes" id="UP000789702">
    <property type="component" value="Unassembled WGS sequence"/>
</dbReference>
<protein>
    <submittedName>
        <fullName evidence="1">10940_t:CDS:1</fullName>
    </submittedName>
</protein>
<dbReference type="EMBL" id="CAJVPU010044769">
    <property type="protein sequence ID" value="CAG8748321.1"/>
    <property type="molecule type" value="Genomic_DNA"/>
</dbReference>
<accession>A0ACA9QHK0</accession>
<gene>
    <name evidence="1" type="ORF">DHETER_LOCUS14483</name>
</gene>